<gene>
    <name evidence="2" type="ORF">FHS09_002003</name>
</gene>
<keyword evidence="3" id="KW-1185">Reference proteome</keyword>
<evidence type="ECO:0000313" key="3">
    <source>
        <dbReference type="Proteomes" id="UP000535937"/>
    </source>
</evidence>
<name>A0A7W4WBD6_9GAMM</name>
<dbReference type="Proteomes" id="UP000535937">
    <property type="component" value="Unassembled WGS sequence"/>
</dbReference>
<dbReference type="RefSeq" id="WP_183459322.1">
    <property type="nucleotide sequence ID" value="NZ_JACHWZ010000008.1"/>
</dbReference>
<sequence length="267" mass="29762">MGKRTPGLLILSTTVVAIGFFVFRDTFTPSLPGDASGRSSAFEALPSDKTGNTMPDVVEKADNIREHEDAVDDSGGDIADLQARYAEVSDNPDYPQLEARMEAMQERHPGRSFDPEKVVETMARTEAWERVATHPDDLPLTPEQKYDGREFIHFNPLRIETLMPGDTLQIPVWQLGTHFEMRVDRAETHKNGSVTWHGHLENYNESHRVVITVGEGLSLAGIDTPNGHYVLQAHGESGWIASSETLFKRNEQETDMVIPSKEGPENP</sequence>
<comment type="caution">
    <text evidence="2">The sequence shown here is derived from an EMBL/GenBank/DDBJ whole genome shotgun (WGS) entry which is preliminary data.</text>
</comment>
<organism evidence="2 3">
    <name type="scientific">Microbulbifer rhizosphaerae</name>
    <dbReference type="NCBI Taxonomy" id="1562603"/>
    <lineage>
        <taxon>Bacteria</taxon>
        <taxon>Pseudomonadati</taxon>
        <taxon>Pseudomonadota</taxon>
        <taxon>Gammaproteobacteria</taxon>
        <taxon>Cellvibrionales</taxon>
        <taxon>Microbulbiferaceae</taxon>
        <taxon>Microbulbifer</taxon>
    </lineage>
</organism>
<reference evidence="2 3" key="1">
    <citation type="submission" date="2020-08" db="EMBL/GenBank/DDBJ databases">
        <title>Genomic Encyclopedia of Type Strains, Phase III (KMG-III): the genomes of soil and plant-associated and newly described type strains.</title>
        <authorList>
            <person name="Whitman W."/>
        </authorList>
    </citation>
    <scope>NUCLEOTIDE SEQUENCE [LARGE SCALE GENOMIC DNA]</scope>
    <source>
        <strain evidence="2 3">CECT 8799</strain>
    </source>
</reference>
<evidence type="ECO:0000313" key="2">
    <source>
        <dbReference type="EMBL" id="MBB3061170.1"/>
    </source>
</evidence>
<feature type="region of interest" description="Disordered" evidence="1">
    <location>
        <begin position="32"/>
        <end position="54"/>
    </location>
</feature>
<dbReference type="AlphaFoldDB" id="A0A7W4WBD6"/>
<accession>A0A7W4WBD6</accession>
<proteinExistence type="predicted"/>
<dbReference type="EMBL" id="JACHWZ010000008">
    <property type="protein sequence ID" value="MBB3061170.1"/>
    <property type="molecule type" value="Genomic_DNA"/>
</dbReference>
<protein>
    <submittedName>
        <fullName evidence="2">Uncharacterized protein</fullName>
    </submittedName>
</protein>
<evidence type="ECO:0000256" key="1">
    <source>
        <dbReference type="SAM" id="MobiDB-lite"/>
    </source>
</evidence>